<proteinExistence type="predicted"/>
<keyword evidence="3" id="KW-1185">Reference proteome</keyword>
<keyword evidence="1" id="KW-0732">Signal</keyword>
<dbReference type="InterPro" id="IPR032274">
    <property type="entry name" value="DUF4835"/>
</dbReference>
<evidence type="ECO:0000256" key="1">
    <source>
        <dbReference type="SAM" id="SignalP"/>
    </source>
</evidence>
<dbReference type="Proteomes" id="UP000626242">
    <property type="component" value="Unassembled WGS sequence"/>
</dbReference>
<accession>A0ABR8WJR3</accession>
<dbReference type="EMBL" id="JACSPS010000001">
    <property type="protein sequence ID" value="MBD8017297.1"/>
    <property type="molecule type" value="Genomic_DNA"/>
</dbReference>
<organism evidence="2 3">
    <name type="scientific">Kaistella pullorum</name>
    <dbReference type="NCBI Taxonomy" id="2763074"/>
    <lineage>
        <taxon>Bacteria</taxon>
        <taxon>Pseudomonadati</taxon>
        <taxon>Bacteroidota</taxon>
        <taxon>Flavobacteriia</taxon>
        <taxon>Flavobacteriales</taxon>
        <taxon>Weeksellaceae</taxon>
        <taxon>Chryseobacterium group</taxon>
        <taxon>Kaistella</taxon>
    </lineage>
</organism>
<gene>
    <name evidence="2" type="ORF">H9628_02325</name>
</gene>
<feature type="signal peptide" evidence="1">
    <location>
        <begin position="1"/>
        <end position="19"/>
    </location>
</feature>
<comment type="caution">
    <text evidence="2">The sequence shown here is derived from an EMBL/GenBank/DDBJ whole genome shotgun (WGS) entry which is preliminary data.</text>
</comment>
<feature type="chain" id="PRO_5046501228" evidence="1">
    <location>
        <begin position="20"/>
        <end position="301"/>
    </location>
</feature>
<dbReference type="RefSeq" id="WP_251832503.1">
    <property type="nucleotide sequence ID" value="NZ_JACSPS010000001.1"/>
</dbReference>
<sequence>MKKLFTIFIALFVFQLSTAQELLANVQVNAQQLGGSNTQVYKTLEKNLRDFINNTSWTGKKLQNFEKIKCNFAVVITERSGSSSFKGSIVVQAVRPVFNTTYETPLLNINDTNFGFDYTENENLVFNERQFSGKNLIDVVSFYVYTILGYDADSFQVRGGQSWFEKAQKISNNSQNQNFGGWSVMDGTRTRGALIDNILKPEQNTLRNIFYTYHRAGLDNMGKTDQSSGKKIVADALLQLKNYENSFQMNYPVNIFIDTKKQEIFDIFSNGNNANVNMADLKALFVILAPREIDSKWNKWK</sequence>
<name>A0ABR8WJR3_9FLAO</name>
<evidence type="ECO:0000313" key="2">
    <source>
        <dbReference type="EMBL" id="MBD8017297.1"/>
    </source>
</evidence>
<reference evidence="2 3" key="1">
    <citation type="submission" date="2020-08" db="EMBL/GenBank/DDBJ databases">
        <title>A Genomic Blueprint of the Chicken Gut Microbiome.</title>
        <authorList>
            <person name="Gilroy R."/>
            <person name="Ravi A."/>
            <person name="Getino M."/>
            <person name="Pursley I."/>
            <person name="Horton D.L."/>
            <person name="Alikhan N.-F."/>
            <person name="Baker D."/>
            <person name="Gharbi K."/>
            <person name="Hall N."/>
            <person name="Watson M."/>
            <person name="Adriaenssens E.M."/>
            <person name="Foster-Nyarko E."/>
            <person name="Jarju S."/>
            <person name="Secka A."/>
            <person name="Antonio M."/>
            <person name="Oren A."/>
            <person name="Chaudhuri R."/>
            <person name="La Ragione R.M."/>
            <person name="Hildebrand F."/>
            <person name="Pallen M.J."/>
        </authorList>
    </citation>
    <scope>NUCLEOTIDE SEQUENCE [LARGE SCALE GENOMIC DNA]</scope>
    <source>
        <strain evidence="2 3">Sa1CVA4</strain>
    </source>
</reference>
<protein>
    <submittedName>
        <fullName evidence="2">DUF4835 family protein</fullName>
    </submittedName>
</protein>
<evidence type="ECO:0000313" key="3">
    <source>
        <dbReference type="Proteomes" id="UP000626242"/>
    </source>
</evidence>
<dbReference type="Pfam" id="PF16119">
    <property type="entry name" value="DUF4835"/>
    <property type="match status" value="1"/>
</dbReference>